<accession>A0AAF3FQS8</accession>
<evidence type="ECO:0000313" key="2">
    <source>
        <dbReference type="WBParaSite" id="MBELARI_LOCUS9024"/>
    </source>
</evidence>
<sequence length="383" mass="43673">MAVLGAILEHGLQRVLPLLHSSFFTGNSDDSLTDAATLRILAENIRYYDAVQRVSLKQAAESIESFLQLISYSSALVSKLSLDVDRWIEILKEVPPSMTREKIAAPIAKSKVRKRKEQRLNRFHLVEEESEQRENQMQTSLPPFYPTELKTYNLVDDSFTDDENFIEINMATVWERKIVNFYMKAYNTTKIERFSKADILVFALTILTGAQEILGFAAFNPKSWKFPKLCAEDNENLDSEQLGNLTKVSCIFAHMIARITRIQNGSWIQKMIIENVIEKIEQLTEISGLLIQAAFYDEEFELADSSLTNPLDYLRLLDALLLCFDQEIPISLDLIKNLVVNWYKLEEELEIGEKGAAQIFGENVLLSISKTQKLAISVSDLNC</sequence>
<protein>
    <submittedName>
        <fullName evidence="2">Uncharacterized protein</fullName>
    </submittedName>
</protein>
<name>A0AAF3FQS8_9BILA</name>
<organism evidence="1 2">
    <name type="scientific">Mesorhabditis belari</name>
    <dbReference type="NCBI Taxonomy" id="2138241"/>
    <lineage>
        <taxon>Eukaryota</taxon>
        <taxon>Metazoa</taxon>
        <taxon>Ecdysozoa</taxon>
        <taxon>Nematoda</taxon>
        <taxon>Chromadorea</taxon>
        <taxon>Rhabditida</taxon>
        <taxon>Rhabditina</taxon>
        <taxon>Rhabditomorpha</taxon>
        <taxon>Rhabditoidea</taxon>
        <taxon>Rhabditidae</taxon>
        <taxon>Mesorhabditinae</taxon>
        <taxon>Mesorhabditis</taxon>
    </lineage>
</organism>
<dbReference type="Proteomes" id="UP000887575">
    <property type="component" value="Unassembled WGS sequence"/>
</dbReference>
<keyword evidence="1" id="KW-1185">Reference proteome</keyword>
<proteinExistence type="predicted"/>
<dbReference type="AlphaFoldDB" id="A0AAF3FQS8"/>
<dbReference type="WBParaSite" id="MBELARI_LOCUS9024">
    <property type="protein sequence ID" value="MBELARI_LOCUS9024"/>
    <property type="gene ID" value="MBELARI_LOCUS9024"/>
</dbReference>
<reference evidence="2" key="1">
    <citation type="submission" date="2024-02" db="UniProtKB">
        <authorList>
            <consortium name="WormBaseParasite"/>
        </authorList>
    </citation>
    <scope>IDENTIFICATION</scope>
</reference>
<evidence type="ECO:0000313" key="1">
    <source>
        <dbReference type="Proteomes" id="UP000887575"/>
    </source>
</evidence>